<feature type="transmembrane region" description="Helical" evidence="1">
    <location>
        <begin position="157"/>
        <end position="175"/>
    </location>
</feature>
<feature type="transmembrane region" description="Helical" evidence="1">
    <location>
        <begin position="42"/>
        <end position="62"/>
    </location>
</feature>
<feature type="transmembrane region" description="Helical" evidence="1">
    <location>
        <begin position="134"/>
        <end position="150"/>
    </location>
</feature>
<protein>
    <submittedName>
        <fullName evidence="2">Uncharacterized protein</fullName>
    </submittedName>
</protein>
<feature type="transmembrane region" description="Helical" evidence="1">
    <location>
        <begin position="12"/>
        <end position="30"/>
    </location>
</feature>
<gene>
    <name evidence="2" type="ORF">AB986_17710</name>
</gene>
<dbReference type="OrthoDB" id="1796359at2"/>
<feature type="transmembrane region" description="Helical" evidence="1">
    <location>
        <begin position="108"/>
        <end position="128"/>
    </location>
</feature>
<keyword evidence="3" id="KW-1185">Reference proteome</keyword>
<dbReference type="EMBL" id="LELK01000005">
    <property type="protein sequence ID" value="KMM36392.1"/>
    <property type="molecule type" value="Genomic_DNA"/>
</dbReference>
<dbReference type="RefSeq" id="WP_048312978.1">
    <property type="nucleotide sequence ID" value="NZ_CP119526.1"/>
</dbReference>
<feature type="transmembrane region" description="Helical" evidence="1">
    <location>
        <begin position="187"/>
        <end position="205"/>
    </location>
</feature>
<proteinExistence type="predicted"/>
<evidence type="ECO:0000313" key="3">
    <source>
        <dbReference type="Proteomes" id="UP000035996"/>
    </source>
</evidence>
<sequence length="212" mass="23642">MITIGKISVPDQLVWAGIGIIAAILIIYFLEKKWYNRSTASSIAYETVIFFVLVWKVSLLIINPTLVLSAPLSLLYFTGGTYGFVIALFLSIGYVWWKLVKHDGKSRILFLFGIAIEMASVIIEGLSILYSDGSFLFMLLHVLLLGLLVVTKSSQWLFLDLLLWGGILSVILEFYTGKPVVLGLSNWQLINLLSAGCAAFILLHLHTRRSSE</sequence>
<keyword evidence="1" id="KW-0812">Transmembrane</keyword>
<keyword evidence="1" id="KW-1133">Transmembrane helix</keyword>
<evidence type="ECO:0000256" key="1">
    <source>
        <dbReference type="SAM" id="Phobius"/>
    </source>
</evidence>
<dbReference type="STRING" id="157733.AB986_17710"/>
<comment type="caution">
    <text evidence="2">The sequence shown here is derived from an EMBL/GenBank/DDBJ whole genome shotgun (WGS) entry which is preliminary data.</text>
</comment>
<keyword evidence="1" id="KW-0472">Membrane</keyword>
<evidence type="ECO:0000313" key="2">
    <source>
        <dbReference type="EMBL" id="KMM36392.1"/>
    </source>
</evidence>
<feature type="transmembrane region" description="Helical" evidence="1">
    <location>
        <begin position="74"/>
        <end position="96"/>
    </location>
</feature>
<dbReference type="Proteomes" id="UP000035996">
    <property type="component" value="Unassembled WGS sequence"/>
</dbReference>
<name>A0A0J6FPX4_9BACL</name>
<organism evidence="2 3">
    <name type="scientific">Guptibacillus hwajinpoensis</name>
    <dbReference type="NCBI Taxonomy" id="208199"/>
    <lineage>
        <taxon>Bacteria</taxon>
        <taxon>Bacillati</taxon>
        <taxon>Bacillota</taxon>
        <taxon>Bacilli</taxon>
        <taxon>Bacillales</taxon>
        <taxon>Guptibacillaceae</taxon>
        <taxon>Guptibacillus</taxon>
    </lineage>
</organism>
<accession>A0A0J6FPX4</accession>
<dbReference type="AlphaFoldDB" id="A0A0J6FPX4"/>
<reference evidence="2" key="1">
    <citation type="submission" date="2015-06" db="EMBL/GenBank/DDBJ databases">
        <authorList>
            <person name="Liu B."/>
            <person name="Wang J."/>
            <person name="Zhu Y."/>
            <person name="Liu G."/>
            <person name="Chen Q."/>
            <person name="Zheng C."/>
            <person name="Che J."/>
            <person name="Ge C."/>
            <person name="Shi H."/>
            <person name="Pan Z."/>
            <person name="Liu X."/>
        </authorList>
    </citation>
    <scope>NUCLEOTIDE SEQUENCE [LARGE SCALE GENOMIC DNA]</scope>
    <source>
        <strain evidence="2">DSM 16346</strain>
    </source>
</reference>